<evidence type="ECO:0000313" key="8">
    <source>
        <dbReference type="EMBL" id="KGF47865.1"/>
    </source>
</evidence>
<dbReference type="GO" id="GO:0051213">
    <property type="term" value="F:dioxygenase activity"/>
    <property type="evidence" value="ECO:0007669"/>
    <property type="project" value="UniProtKB-KW"/>
</dbReference>
<dbReference type="AlphaFoldDB" id="A0A096AM62"/>
<keyword evidence="8" id="KW-0560">Oxidoreductase</keyword>
<keyword evidence="8" id="KW-0223">Dioxygenase</keyword>
<dbReference type="eggNOG" id="COG1464">
    <property type="taxonomic scope" value="Bacteria"/>
</dbReference>
<keyword evidence="5 6" id="KW-0449">Lipoprotein</keyword>
<gene>
    <name evidence="8" type="ORF">HMPREF0872_01880</name>
</gene>
<keyword evidence="9" id="KW-1185">Reference proteome</keyword>
<evidence type="ECO:0000313" key="9">
    <source>
        <dbReference type="Proteomes" id="UP000029628"/>
    </source>
</evidence>
<evidence type="ECO:0000256" key="1">
    <source>
        <dbReference type="ARBA" id="ARBA00004635"/>
    </source>
</evidence>
<comment type="subcellular location">
    <subcellularLocation>
        <location evidence="1">Membrane</location>
        <topology evidence="1">Lipid-anchor</topology>
    </subcellularLocation>
</comment>
<evidence type="ECO:0000256" key="2">
    <source>
        <dbReference type="ARBA" id="ARBA00022729"/>
    </source>
</evidence>
<name>A0A096AM62_9FIRM</name>
<dbReference type="RefSeq" id="WP_038151438.1">
    <property type="nucleotide sequence ID" value="NZ_JRNT01000006.1"/>
</dbReference>
<dbReference type="PROSITE" id="PS51257">
    <property type="entry name" value="PROKAR_LIPOPROTEIN"/>
    <property type="match status" value="1"/>
</dbReference>
<sequence>MRKLTVIFMIILAFAVVLGGCSSDRTSTSSTEVKKEITVGVTAGPHAQIMDFVAKEAEKQGLKVNVVEFNDYIQPNLALENKEIDINSYQHEPFLNNMVHDKGLHLVNVGKTILLPMGLYSHTYKNLSDLKSGATVAIPNDPTNGGRALLLLQQAGLIALKDGGSPTSSVADIVENPKNLKIQELEAAQIPRSLDDVDVAAVNTNYALNAGLNPLKDAVLVESKDSPYTNIFAVREENKDDATVKKLISIYQSEPVKQFVEETFKGSIITGF</sequence>
<evidence type="ECO:0000256" key="7">
    <source>
        <dbReference type="PIRSR" id="PIRSR002854-1"/>
    </source>
</evidence>
<protein>
    <recommendedName>
        <fullName evidence="6">Lipoprotein</fullName>
    </recommendedName>
</protein>
<reference evidence="8 9" key="1">
    <citation type="submission" date="2014-07" db="EMBL/GenBank/DDBJ databases">
        <authorList>
            <person name="McCorrison J."/>
            <person name="Sanka R."/>
            <person name="Torralba M."/>
            <person name="Gillis M."/>
            <person name="Haft D.H."/>
            <person name="Methe B."/>
            <person name="Sutton G."/>
            <person name="Nelson K.E."/>
        </authorList>
    </citation>
    <scope>NUCLEOTIDE SEQUENCE [LARGE SCALE GENOMIC DNA]</scope>
    <source>
        <strain evidence="8 9">DNF00314</strain>
    </source>
</reference>
<dbReference type="PANTHER" id="PTHR30429">
    <property type="entry name" value="D-METHIONINE-BINDING LIPOPROTEIN METQ"/>
    <property type="match status" value="1"/>
</dbReference>
<dbReference type="PIRSF" id="PIRSF002854">
    <property type="entry name" value="MetQ"/>
    <property type="match status" value="1"/>
</dbReference>
<keyword evidence="2" id="KW-0732">Signal</keyword>
<dbReference type="EMBL" id="JRNT01000006">
    <property type="protein sequence ID" value="KGF47865.1"/>
    <property type="molecule type" value="Genomic_DNA"/>
</dbReference>
<dbReference type="GO" id="GO:0016020">
    <property type="term" value="C:membrane"/>
    <property type="evidence" value="ECO:0007669"/>
    <property type="project" value="UniProtKB-SubCell"/>
</dbReference>
<dbReference type="Pfam" id="PF03180">
    <property type="entry name" value="Lipoprotein_9"/>
    <property type="match status" value="1"/>
</dbReference>
<organism evidence="8 9">
    <name type="scientific">Veillonella montpellierensis DNF00314</name>
    <dbReference type="NCBI Taxonomy" id="1401067"/>
    <lineage>
        <taxon>Bacteria</taxon>
        <taxon>Bacillati</taxon>
        <taxon>Bacillota</taxon>
        <taxon>Negativicutes</taxon>
        <taxon>Veillonellales</taxon>
        <taxon>Veillonellaceae</taxon>
        <taxon>Veillonella</taxon>
    </lineage>
</organism>
<dbReference type="InterPro" id="IPR004872">
    <property type="entry name" value="Lipoprotein_NlpA"/>
</dbReference>
<keyword evidence="4" id="KW-0564">Palmitate</keyword>
<dbReference type="NCBIfam" id="TIGR00363">
    <property type="entry name" value="MetQ/NlpA family lipoprotein"/>
    <property type="match status" value="1"/>
</dbReference>
<evidence type="ECO:0000256" key="3">
    <source>
        <dbReference type="ARBA" id="ARBA00023136"/>
    </source>
</evidence>
<dbReference type="SUPFAM" id="SSF53850">
    <property type="entry name" value="Periplasmic binding protein-like II"/>
    <property type="match status" value="1"/>
</dbReference>
<dbReference type="Proteomes" id="UP000029628">
    <property type="component" value="Unassembled WGS sequence"/>
</dbReference>
<dbReference type="PANTHER" id="PTHR30429:SF1">
    <property type="entry name" value="D-METHIONINE-BINDING LIPOPROTEIN METQ-RELATED"/>
    <property type="match status" value="1"/>
</dbReference>
<evidence type="ECO:0000256" key="5">
    <source>
        <dbReference type="ARBA" id="ARBA00023288"/>
    </source>
</evidence>
<keyword evidence="3" id="KW-0472">Membrane</keyword>
<evidence type="ECO:0000256" key="4">
    <source>
        <dbReference type="ARBA" id="ARBA00023139"/>
    </source>
</evidence>
<evidence type="ECO:0000256" key="6">
    <source>
        <dbReference type="PIRNR" id="PIRNR002854"/>
    </source>
</evidence>
<dbReference type="Gene3D" id="3.40.190.10">
    <property type="entry name" value="Periplasmic binding protein-like II"/>
    <property type="match status" value="2"/>
</dbReference>
<feature type="lipid moiety-binding region" description="S-diacylglycerol cysteine" evidence="7">
    <location>
        <position position="21"/>
    </location>
</feature>
<comment type="similarity">
    <text evidence="6">Belongs to the nlpA lipoprotein family.</text>
</comment>
<accession>A0A096AM62</accession>
<comment type="caution">
    <text evidence="8">The sequence shown here is derived from an EMBL/GenBank/DDBJ whole genome shotgun (WGS) entry which is preliminary data.</text>
</comment>
<proteinExistence type="inferred from homology"/>